<evidence type="ECO:0000259" key="1">
    <source>
        <dbReference type="PROSITE" id="PS50801"/>
    </source>
</evidence>
<dbReference type="Pfam" id="PF13466">
    <property type="entry name" value="STAS_2"/>
    <property type="match status" value="1"/>
</dbReference>
<dbReference type="Gene3D" id="3.30.750.24">
    <property type="entry name" value="STAS domain"/>
    <property type="match status" value="1"/>
</dbReference>
<comment type="caution">
    <text evidence="2">The sequence shown here is derived from an EMBL/GenBank/DDBJ whole genome shotgun (WGS) entry which is preliminary data.</text>
</comment>
<dbReference type="InterPro" id="IPR036513">
    <property type="entry name" value="STAS_dom_sf"/>
</dbReference>
<dbReference type="RefSeq" id="WP_203958167.1">
    <property type="nucleotide sequence ID" value="NZ_BOOO01000049.1"/>
</dbReference>
<dbReference type="Proteomes" id="UP000650628">
    <property type="component" value="Unassembled WGS sequence"/>
</dbReference>
<dbReference type="EMBL" id="BOOO01000049">
    <property type="protein sequence ID" value="GII34370.1"/>
    <property type="molecule type" value="Genomic_DNA"/>
</dbReference>
<gene>
    <name evidence="2" type="ORF">Pmi06nite_78120</name>
</gene>
<reference evidence="2 3" key="1">
    <citation type="submission" date="2021-01" db="EMBL/GenBank/DDBJ databases">
        <title>Whole genome shotgun sequence of Planotetraspora mira NBRC 15435.</title>
        <authorList>
            <person name="Komaki H."/>
            <person name="Tamura T."/>
        </authorList>
    </citation>
    <scope>NUCLEOTIDE SEQUENCE [LARGE SCALE GENOMIC DNA]</scope>
    <source>
        <strain evidence="2 3">NBRC 15435</strain>
    </source>
</reference>
<dbReference type="AlphaFoldDB" id="A0A8J3XAV9"/>
<evidence type="ECO:0000313" key="2">
    <source>
        <dbReference type="EMBL" id="GII34370.1"/>
    </source>
</evidence>
<accession>A0A8J3XAV9</accession>
<evidence type="ECO:0000313" key="3">
    <source>
        <dbReference type="Proteomes" id="UP000650628"/>
    </source>
</evidence>
<feature type="domain" description="STAS" evidence="1">
    <location>
        <begin position="44"/>
        <end position="131"/>
    </location>
</feature>
<proteinExistence type="predicted"/>
<dbReference type="PROSITE" id="PS50801">
    <property type="entry name" value="STAS"/>
    <property type="match status" value="1"/>
</dbReference>
<dbReference type="SUPFAM" id="SSF52091">
    <property type="entry name" value="SpoIIaa-like"/>
    <property type="match status" value="1"/>
</dbReference>
<protein>
    <recommendedName>
        <fullName evidence="1">STAS domain-containing protein</fullName>
    </recommendedName>
</protein>
<dbReference type="InterPro" id="IPR002645">
    <property type="entry name" value="STAS_dom"/>
</dbReference>
<keyword evidence="3" id="KW-1185">Reference proteome</keyword>
<name>A0A8J3XAV9_9ACTN</name>
<dbReference type="CDD" id="cd07043">
    <property type="entry name" value="STAS_anti-anti-sigma_factors"/>
    <property type="match status" value="1"/>
</dbReference>
<dbReference type="InterPro" id="IPR058548">
    <property type="entry name" value="MlaB-like_STAS"/>
</dbReference>
<organism evidence="2 3">
    <name type="scientific">Planotetraspora mira</name>
    <dbReference type="NCBI Taxonomy" id="58121"/>
    <lineage>
        <taxon>Bacteria</taxon>
        <taxon>Bacillati</taxon>
        <taxon>Actinomycetota</taxon>
        <taxon>Actinomycetes</taxon>
        <taxon>Streptosporangiales</taxon>
        <taxon>Streptosporangiaceae</taxon>
        <taxon>Planotetraspora</taxon>
    </lineage>
</organism>
<sequence>MDTTETTGPPLCTFSERVAKPAVASLTASRRRLRITSSLDPRQLKIEGDLDRATMHALTEALASTADDASPVVDLSGLMFIDVGGLRALVIAAARLEGDHVLTLRSASPHVRRLLDLTGWHDTPHLRLEGP</sequence>